<accession>A0A369WTE0</accession>
<dbReference type="OrthoDB" id="495783at2"/>
<evidence type="ECO:0000313" key="2">
    <source>
        <dbReference type="Proteomes" id="UP000253769"/>
    </source>
</evidence>
<dbReference type="AlphaFoldDB" id="A0A369WTE0"/>
<organism evidence="1 2">
    <name type="scientific">Motiliproteus coralliicola</name>
    <dbReference type="NCBI Taxonomy" id="2283196"/>
    <lineage>
        <taxon>Bacteria</taxon>
        <taxon>Pseudomonadati</taxon>
        <taxon>Pseudomonadota</taxon>
        <taxon>Gammaproteobacteria</taxon>
        <taxon>Oceanospirillales</taxon>
        <taxon>Oceanospirillaceae</taxon>
        <taxon>Motiliproteus</taxon>
    </lineage>
</organism>
<protein>
    <submittedName>
        <fullName evidence="1">DUF523 domain-containing protein</fullName>
    </submittedName>
</protein>
<name>A0A369WTE0_9GAMM</name>
<gene>
    <name evidence="1" type="ORF">DV711_09315</name>
</gene>
<dbReference type="RefSeq" id="WP_114695397.1">
    <property type="nucleotide sequence ID" value="NZ_QQOH01000002.1"/>
</dbReference>
<comment type="caution">
    <text evidence="1">The sequence shown here is derived from an EMBL/GenBank/DDBJ whole genome shotgun (WGS) entry which is preliminary data.</text>
</comment>
<dbReference type="InterPro" id="IPR007553">
    <property type="entry name" value="2-thiour_desulf"/>
</dbReference>
<dbReference type="PANTHER" id="PTHR30087">
    <property type="entry name" value="INNER MEMBRANE PROTEIN"/>
    <property type="match status" value="1"/>
</dbReference>
<proteinExistence type="predicted"/>
<reference evidence="1 2" key="1">
    <citation type="submission" date="2018-07" db="EMBL/GenBank/DDBJ databases">
        <title>Motiliproteus coralliicola sp. nov., a bacterium isolated from Coral.</title>
        <authorList>
            <person name="Wang G."/>
        </authorList>
    </citation>
    <scope>NUCLEOTIDE SEQUENCE [LARGE SCALE GENOMIC DNA]</scope>
    <source>
        <strain evidence="1 2">C34</strain>
    </source>
</reference>
<dbReference type="PANTHER" id="PTHR30087:SF1">
    <property type="entry name" value="HYPOTHETICAL CYTOSOLIC PROTEIN"/>
    <property type="match status" value="1"/>
</dbReference>
<dbReference type="EMBL" id="QQOH01000002">
    <property type="protein sequence ID" value="RDE22765.1"/>
    <property type="molecule type" value="Genomic_DNA"/>
</dbReference>
<sequence length="162" mass="17600">MDRILVSRCLLGEPVRYDASPKSLDHPLLDRWRDEQRLVPICPEMAGGLPCPRPPAEVDQGRGDRVIKGDARVLCHDGSDVTDAFVAGAKIALAQCRQQQIRFALLKARSPSCGNQDGYDGSFSGTLAEQGVGVTAALLISQGIRVFDETQLEQLAEALDRD</sequence>
<evidence type="ECO:0000313" key="1">
    <source>
        <dbReference type="EMBL" id="RDE22765.1"/>
    </source>
</evidence>
<keyword evidence="2" id="KW-1185">Reference proteome</keyword>
<dbReference type="Proteomes" id="UP000253769">
    <property type="component" value="Unassembled WGS sequence"/>
</dbReference>
<dbReference type="Pfam" id="PF04463">
    <property type="entry name" value="2-thiour_desulf"/>
    <property type="match status" value="1"/>
</dbReference>